<feature type="transmembrane region" description="Helical" evidence="2">
    <location>
        <begin position="170"/>
        <end position="189"/>
    </location>
</feature>
<gene>
    <name evidence="4" type="ORF">ACFFSY_22460</name>
</gene>
<keyword evidence="2" id="KW-0812">Transmembrane</keyword>
<feature type="transmembrane region" description="Helical" evidence="2">
    <location>
        <begin position="345"/>
        <end position="361"/>
    </location>
</feature>
<dbReference type="SUPFAM" id="SSF48317">
    <property type="entry name" value="Acid phosphatase/Vanadium-dependent haloperoxidase"/>
    <property type="match status" value="1"/>
</dbReference>
<dbReference type="PANTHER" id="PTHR42709:SF9">
    <property type="entry name" value="ALKALINE PHOSPHATASE LIKE PROTEIN"/>
    <property type="match status" value="1"/>
</dbReference>
<reference evidence="4 5" key="1">
    <citation type="submission" date="2024-09" db="EMBL/GenBank/DDBJ databases">
        <authorList>
            <person name="Sun Q."/>
            <person name="Mori K."/>
        </authorList>
    </citation>
    <scope>NUCLEOTIDE SEQUENCE [LARGE SCALE GENOMIC DNA]</scope>
    <source>
        <strain evidence="4 5">TISTR 2452</strain>
    </source>
</reference>
<sequence>MDFLTNLLEHYGYGIILIFLLLEMLALPLPGEMMMGYIGLFVYEQKLNWLFSIGSASLGVILGVTLSYWIGYRLGRPFIVRYGKAIHFTEERLDSMSRWFDKHGDKLLFIAYFIPGVRHITGYFCGVTRMPFRRYAIFAYTGAVFWAGLFISLGKLLGPKWEPYHATVNRYMIIFGLASALLAAVIYIYRKYKRQVSEAIMQLLTEGVRHFHSFGKVRFMLLAAFAGFVLFSSLMIGVIQDYLAHEFGQFDEIAAYLVAAIFGPGWSGWMHAFAKLGTMYLYGPVIALTVVWIVLHSKERQLDLFFLIWVVAGGEIMDEALRSLFHRPGPVAAEYQLFNTFPSEETLISFAICGFSAFLLLRHYPSAWIRIPIILGAITICLLIGISRIYFTAQYPSDVFAGYVFGGVWVSLNVMLLEILRKFRTLDRTVAQG</sequence>
<feature type="transmembrane region" description="Helical" evidence="2">
    <location>
        <begin position="399"/>
        <end position="420"/>
    </location>
</feature>
<keyword evidence="2" id="KW-1133">Transmembrane helix</keyword>
<dbReference type="InterPro" id="IPR036938">
    <property type="entry name" value="PAP2/HPO_sf"/>
</dbReference>
<comment type="similarity">
    <text evidence="1">Belongs to the DedA family.</text>
</comment>
<protein>
    <submittedName>
        <fullName evidence="4">Bifunctional DedA family/phosphatase PAP2 family protein</fullName>
    </submittedName>
</protein>
<evidence type="ECO:0000256" key="2">
    <source>
        <dbReference type="SAM" id="Phobius"/>
    </source>
</evidence>
<dbReference type="RefSeq" id="WP_377498267.1">
    <property type="nucleotide sequence ID" value="NZ_JBHMDO010000034.1"/>
</dbReference>
<keyword evidence="5" id="KW-1185">Reference proteome</keyword>
<evidence type="ECO:0000313" key="4">
    <source>
        <dbReference type="EMBL" id="MFB9328707.1"/>
    </source>
</evidence>
<dbReference type="Pfam" id="PF01569">
    <property type="entry name" value="PAP2"/>
    <property type="match status" value="1"/>
</dbReference>
<dbReference type="SMART" id="SM00014">
    <property type="entry name" value="acidPPc"/>
    <property type="match status" value="1"/>
</dbReference>
<evidence type="ECO:0000313" key="5">
    <source>
        <dbReference type="Proteomes" id="UP001589747"/>
    </source>
</evidence>
<dbReference type="Pfam" id="PF09335">
    <property type="entry name" value="VTT_dom"/>
    <property type="match status" value="1"/>
</dbReference>
<dbReference type="Gene3D" id="1.20.144.10">
    <property type="entry name" value="Phosphatidic acid phosphatase type 2/haloperoxidase"/>
    <property type="match status" value="1"/>
</dbReference>
<evidence type="ECO:0000256" key="1">
    <source>
        <dbReference type="ARBA" id="ARBA00010792"/>
    </source>
</evidence>
<accession>A0ABV5KTZ8</accession>
<feature type="transmembrane region" description="Helical" evidence="2">
    <location>
        <begin position="219"/>
        <end position="239"/>
    </location>
</feature>
<dbReference type="Proteomes" id="UP001589747">
    <property type="component" value="Unassembled WGS sequence"/>
</dbReference>
<dbReference type="InterPro" id="IPR032816">
    <property type="entry name" value="VTT_dom"/>
</dbReference>
<dbReference type="InterPro" id="IPR000326">
    <property type="entry name" value="PAP2/HPO"/>
</dbReference>
<name>A0ABV5KTZ8_9BACL</name>
<feature type="transmembrane region" description="Helical" evidence="2">
    <location>
        <begin position="279"/>
        <end position="297"/>
    </location>
</feature>
<comment type="caution">
    <text evidence="4">The sequence shown here is derived from an EMBL/GenBank/DDBJ whole genome shotgun (WGS) entry which is preliminary data.</text>
</comment>
<evidence type="ECO:0000259" key="3">
    <source>
        <dbReference type="SMART" id="SM00014"/>
    </source>
</evidence>
<proteinExistence type="inferred from homology"/>
<organism evidence="4 5">
    <name type="scientific">Paenibacillus aurantiacus</name>
    <dbReference type="NCBI Taxonomy" id="1936118"/>
    <lineage>
        <taxon>Bacteria</taxon>
        <taxon>Bacillati</taxon>
        <taxon>Bacillota</taxon>
        <taxon>Bacilli</taxon>
        <taxon>Bacillales</taxon>
        <taxon>Paenibacillaceae</taxon>
        <taxon>Paenibacillus</taxon>
    </lineage>
</organism>
<feature type="transmembrane region" description="Helical" evidence="2">
    <location>
        <begin position="137"/>
        <end position="158"/>
    </location>
</feature>
<dbReference type="EMBL" id="JBHMDO010000034">
    <property type="protein sequence ID" value="MFB9328707.1"/>
    <property type="molecule type" value="Genomic_DNA"/>
</dbReference>
<feature type="domain" description="Phosphatidic acid phosphatase type 2/haloperoxidase" evidence="3">
    <location>
        <begin position="303"/>
        <end position="414"/>
    </location>
</feature>
<feature type="transmembrane region" description="Helical" evidence="2">
    <location>
        <begin position="12"/>
        <end position="29"/>
    </location>
</feature>
<feature type="transmembrane region" description="Helical" evidence="2">
    <location>
        <begin position="49"/>
        <end position="70"/>
    </location>
</feature>
<keyword evidence="2" id="KW-0472">Membrane</keyword>
<dbReference type="InterPro" id="IPR051311">
    <property type="entry name" value="DedA_domain"/>
</dbReference>
<dbReference type="CDD" id="cd03392">
    <property type="entry name" value="PAP2_like_2"/>
    <property type="match status" value="1"/>
</dbReference>
<dbReference type="PANTHER" id="PTHR42709">
    <property type="entry name" value="ALKALINE PHOSPHATASE LIKE PROTEIN"/>
    <property type="match status" value="1"/>
</dbReference>
<feature type="transmembrane region" description="Helical" evidence="2">
    <location>
        <begin position="373"/>
        <end position="393"/>
    </location>
</feature>